<gene>
    <name evidence="5" type="ordered locus">Awo_c32120</name>
</gene>
<protein>
    <submittedName>
        <fullName evidence="5">Putative ABC transport system ATP-binding protein</fullName>
    </submittedName>
</protein>
<keyword evidence="1" id="KW-0813">Transport</keyword>
<dbReference type="STRING" id="931626.Awo_c32120"/>
<reference evidence="6" key="1">
    <citation type="submission" date="2011-07" db="EMBL/GenBank/DDBJ databases">
        <title>Complete genome sequence of Acetobacterium woodii.</title>
        <authorList>
            <person name="Poehlein A."/>
            <person name="Schmidt S."/>
            <person name="Kaster A.-K."/>
            <person name="Goenrich M."/>
            <person name="Vollmers J."/>
            <person name="Thuermer A."/>
            <person name="Gottschalk G."/>
            <person name="Thauer R.K."/>
            <person name="Daniel R."/>
            <person name="Mueller V."/>
        </authorList>
    </citation>
    <scope>NUCLEOTIDE SEQUENCE [LARGE SCALE GENOMIC DNA]</scope>
    <source>
        <strain evidence="6">ATCC 29683 / DSM 1030 / JCM 2381 / KCTC 1655 / WB1</strain>
    </source>
</reference>
<dbReference type="GO" id="GO:0005524">
    <property type="term" value="F:ATP binding"/>
    <property type="evidence" value="ECO:0007669"/>
    <property type="project" value="UniProtKB-KW"/>
</dbReference>
<evidence type="ECO:0000256" key="1">
    <source>
        <dbReference type="ARBA" id="ARBA00022448"/>
    </source>
</evidence>
<dbReference type="PANTHER" id="PTHR42939">
    <property type="entry name" value="ABC TRANSPORTER ATP-BINDING PROTEIN ALBC-RELATED"/>
    <property type="match status" value="1"/>
</dbReference>
<dbReference type="PROSITE" id="PS50893">
    <property type="entry name" value="ABC_TRANSPORTER_2"/>
    <property type="match status" value="1"/>
</dbReference>
<dbReference type="Pfam" id="PF00005">
    <property type="entry name" value="ABC_tran"/>
    <property type="match status" value="1"/>
</dbReference>
<dbReference type="AlphaFoldDB" id="H6LJL2"/>
<feature type="domain" description="ABC transporter" evidence="4">
    <location>
        <begin position="13"/>
        <end position="228"/>
    </location>
</feature>
<dbReference type="InterPro" id="IPR003593">
    <property type="entry name" value="AAA+_ATPase"/>
</dbReference>
<dbReference type="KEGG" id="awo:Awo_c32120"/>
<dbReference type="InterPro" id="IPR003439">
    <property type="entry name" value="ABC_transporter-like_ATP-bd"/>
</dbReference>
<dbReference type="SUPFAM" id="SSF52540">
    <property type="entry name" value="P-loop containing nucleoside triphosphate hydrolases"/>
    <property type="match status" value="1"/>
</dbReference>
<dbReference type="InterPro" id="IPR051782">
    <property type="entry name" value="ABC_Transporter_VariousFunc"/>
</dbReference>
<keyword evidence="2" id="KW-0547">Nucleotide-binding</keyword>
<dbReference type="GO" id="GO:0016887">
    <property type="term" value="F:ATP hydrolysis activity"/>
    <property type="evidence" value="ECO:0007669"/>
    <property type="project" value="InterPro"/>
</dbReference>
<dbReference type="PROSITE" id="PS00211">
    <property type="entry name" value="ABC_TRANSPORTER_1"/>
    <property type="match status" value="1"/>
</dbReference>
<dbReference type="CDD" id="cd03230">
    <property type="entry name" value="ABC_DR_subfamily_A"/>
    <property type="match status" value="1"/>
</dbReference>
<dbReference type="eggNOG" id="COG1131">
    <property type="taxonomic scope" value="Bacteria"/>
</dbReference>
<evidence type="ECO:0000313" key="6">
    <source>
        <dbReference type="Proteomes" id="UP000007177"/>
    </source>
</evidence>
<evidence type="ECO:0000256" key="2">
    <source>
        <dbReference type="ARBA" id="ARBA00022741"/>
    </source>
</evidence>
<dbReference type="Proteomes" id="UP000007177">
    <property type="component" value="Chromosome"/>
</dbReference>
<organism evidence="5 6">
    <name type="scientific">Acetobacterium woodii (strain ATCC 29683 / DSM 1030 / JCM 2381 / KCTC 1655 / WB1)</name>
    <dbReference type="NCBI Taxonomy" id="931626"/>
    <lineage>
        <taxon>Bacteria</taxon>
        <taxon>Bacillati</taxon>
        <taxon>Bacillota</taxon>
        <taxon>Clostridia</taxon>
        <taxon>Eubacteriales</taxon>
        <taxon>Eubacteriaceae</taxon>
        <taxon>Acetobacterium</taxon>
    </lineage>
</organism>
<dbReference type="SMART" id="SM00382">
    <property type="entry name" value="AAA"/>
    <property type="match status" value="1"/>
</dbReference>
<name>H6LJL2_ACEWD</name>
<proteinExistence type="predicted"/>
<dbReference type="InterPro" id="IPR017871">
    <property type="entry name" value="ABC_transporter-like_CS"/>
</dbReference>
<sequence>MVKGGKTLAIDVLCLEQIKKDFGKTEVLKNINFVIEKGSVYGLVGQNGAGKTTLLRLITGLMKPTEGNISLHTETPYIGYMPQSCRFDDRQTVAGTVSFFSALRKKENVEGLKLCKKLELDTAKKVKHLSPGQQKKLQMVIAMIGDPDLYILDEPTAGLDPGATYEMGKLLKEIRNNGKSMVISSHILQDMDIVCTNVVIMESGKLIYNQELESSYIVKTSPIEEALLERLTAQFELSASDDRMIVHVKTDQNGVAELIKMLTFNAVDIFEVSLSKVKNVIHQQLRMGEKEGQ</sequence>
<reference evidence="5 6" key="2">
    <citation type="journal article" date="2012" name="PLoS ONE">
        <title>An ancient pathway combining carbon dioxide fixation with the generation and utilization of a sodium ion gradient for ATP synthesis.</title>
        <authorList>
            <person name="Poehlein A."/>
            <person name="Schmidt S."/>
            <person name="Kaster A.K."/>
            <person name="Goenrich M."/>
            <person name="Vollmers J."/>
            <person name="Thurmer A."/>
            <person name="Bertsch J."/>
            <person name="Schuchmann K."/>
            <person name="Voigt B."/>
            <person name="Hecker M."/>
            <person name="Daniel R."/>
            <person name="Thauer R.K."/>
            <person name="Gottschalk G."/>
            <person name="Muller V."/>
        </authorList>
    </citation>
    <scope>NUCLEOTIDE SEQUENCE [LARGE SCALE GENOMIC DNA]</scope>
    <source>
        <strain evidence="6">ATCC 29683 / DSM 1030 / JCM 2381 / KCTC 1655 / WB1</strain>
    </source>
</reference>
<evidence type="ECO:0000256" key="3">
    <source>
        <dbReference type="ARBA" id="ARBA00022840"/>
    </source>
</evidence>
<keyword evidence="3 5" id="KW-0067">ATP-binding</keyword>
<dbReference type="PANTHER" id="PTHR42939:SF1">
    <property type="entry name" value="ABC TRANSPORTER ATP-BINDING PROTEIN ALBC-RELATED"/>
    <property type="match status" value="1"/>
</dbReference>
<accession>H6LJL2</accession>
<evidence type="ECO:0000259" key="4">
    <source>
        <dbReference type="PROSITE" id="PS50893"/>
    </source>
</evidence>
<dbReference type="Gene3D" id="3.40.50.300">
    <property type="entry name" value="P-loop containing nucleotide triphosphate hydrolases"/>
    <property type="match status" value="1"/>
</dbReference>
<dbReference type="HOGENOM" id="CLU_000604_1_2_9"/>
<dbReference type="EMBL" id="CP002987">
    <property type="protein sequence ID" value="AFA49940.1"/>
    <property type="molecule type" value="Genomic_DNA"/>
</dbReference>
<dbReference type="InterPro" id="IPR027417">
    <property type="entry name" value="P-loop_NTPase"/>
</dbReference>
<keyword evidence="6" id="KW-1185">Reference proteome</keyword>
<evidence type="ECO:0000313" key="5">
    <source>
        <dbReference type="EMBL" id="AFA49940.1"/>
    </source>
</evidence>